<dbReference type="OrthoDB" id="2733714at2759"/>
<feature type="transmembrane region" description="Helical" evidence="2">
    <location>
        <begin position="20"/>
        <end position="42"/>
    </location>
</feature>
<dbReference type="PANTHER" id="PTHR35043:SF7">
    <property type="entry name" value="TRANSCRIPTION FACTOR DOMAIN-CONTAINING PROTEIN"/>
    <property type="match status" value="1"/>
</dbReference>
<evidence type="ECO:0000313" key="3">
    <source>
        <dbReference type="EMBL" id="GJE84064.1"/>
    </source>
</evidence>
<evidence type="ECO:0000313" key="4">
    <source>
        <dbReference type="Proteomes" id="UP000703269"/>
    </source>
</evidence>
<keyword evidence="2" id="KW-0812">Transmembrane</keyword>
<gene>
    <name evidence="3" type="ORF">PsYK624_001390</name>
</gene>
<accession>A0A9P3FXJ6</accession>
<feature type="region of interest" description="Disordered" evidence="1">
    <location>
        <begin position="309"/>
        <end position="332"/>
    </location>
</feature>
<proteinExistence type="predicted"/>
<reference evidence="3 4" key="1">
    <citation type="submission" date="2021-08" db="EMBL/GenBank/DDBJ databases">
        <title>Draft Genome Sequence of Phanerochaete sordida strain YK-624.</title>
        <authorList>
            <person name="Mori T."/>
            <person name="Dohra H."/>
            <person name="Suzuki T."/>
            <person name="Kawagishi H."/>
            <person name="Hirai H."/>
        </authorList>
    </citation>
    <scope>NUCLEOTIDE SEQUENCE [LARGE SCALE GENOMIC DNA]</scope>
    <source>
        <strain evidence="3 4">YK-624</strain>
    </source>
</reference>
<evidence type="ECO:0000256" key="2">
    <source>
        <dbReference type="SAM" id="Phobius"/>
    </source>
</evidence>
<name>A0A9P3FXJ6_9APHY</name>
<dbReference type="AlphaFoldDB" id="A0A9P3FXJ6"/>
<keyword evidence="4" id="KW-1185">Reference proteome</keyword>
<feature type="compositionally biased region" description="Polar residues" evidence="1">
    <location>
        <begin position="311"/>
        <end position="332"/>
    </location>
</feature>
<organism evidence="3 4">
    <name type="scientific">Phanerochaete sordida</name>
    <dbReference type="NCBI Taxonomy" id="48140"/>
    <lineage>
        <taxon>Eukaryota</taxon>
        <taxon>Fungi</taxon>
        <taxon>Dikarya</taxon>
        <taxon>Basidiomycota</taxon>
        <taxon>Agaricomycotina</taxon>
        <taxon>Agaricomycetes</taxon>
        <taxon>Polyporales</taxon>
        <taxon>Phanerochaetaceae</taxon>
        <taxon>Phanerochaete</taxon>
    </lineage>
</organism>
<feature type="transmembrane region" description="Helical" evidence="2">
    <location>
        <begin position="137"/>
        <end position="156"/>
    </location>
</feature>
<dbReference type="EMBL" id="BPQB01000001">
    <property type="protein sequence ID" value="GJE84064.1"/>
    <property type="molecule type" value="Genomic_DNA"/>
</dbReference>
<dbReference type="Proteomes" id="UP000703269">
    <property type="component" value="Unassembled WGS sequence"/>
</dbReference>
<dbReference type="PANTHER" id="PTHR35043">
    <property type="entry name" value="TRANSCRIPTION FACTOR DOMAIN-CONTAINING PROTEIN"/>
    <property type="match status" value="1"/>
</dbReference>
<feature type="transmembrane region" description="Helical" evidence="2">
    <location>
        <begin position="71"/>
        <end position="91"/>
    </location>
</feature>
<keyword evidence="2" id="KW-0472">Membrane</keyword>
<evidence type="ECO:0000256" key="1">
    <source>
        <dbReference type="SAM" id="MobiDB-lite"/>
    </source>
</evidence>
<protein>
    <submittedName>
        <fullName evidence="3">Uncharacterized protein</fullName>
    </submittedName>
</protein>
<comment type="caution">
    <text evidence="3">The sequence shown here is derived from an EMBL/GenBank/DDBJ whole genome shotgun (WGS) entry which is preliminary data.</text>
</comment>
<sequence length="390" mass="44298">MHAGTRFLRVHYGADFEFLLLYLVLLALIAVPLTSISIVAVLRHGQPTQFPPSQPHVGFVAGPDYRGTMNIIWVCMSTIFTCVYLSVHVNVPDKWNAEQFSHLLEHKCGPKSLPPRTLRVWVAPLWRFTAIPICRRVFWMIFNIFAPQLVALVAVMERCSAKDALTFMRSRGQNDWTMQLAFFADMGGFELDDGTPFRDGLSFLEWFAKLQDEREAGATLDVVPLVSEINDRCNADIVLKALTCSQAAWLMVETVVRFAEAKAVSELEITTCAYIVCTLFDYICWFEKPYNVGGRVTIREKYILPRRSDENLSSQEHPPTPSRPCSTVTSESNPSLLPLAHRGRPMLKPQKSERVPLHLPIKLFPGSRFTPFNRSFLRPDTSWLGQFELS</sequence>
<keyword evidence="2" id="KW-1133">Transmembrane helix</keyword>